<evidence type="ECO:0000256" key="1">
    <source>
        <dbReference type="ARBA" id="ARBA00022771"/>
    </source>
</evidence>
<dbReference type="SUPFAM" id="SSF47031">
    <property type="entry name" value="Second domain of FERM"/>
    <property type="match status" value="1"/>
</dbReference>
<dbReference type="InterPro" id="IPR019748">
    <property type="entry name" value="FERM_central"/>
</dbReference>
<dbReference type="Gene3D" id="3.30.40.10">
    <property type="entry name" value="Zinc/RING finger domain, C3HC4 (zinc finger)"/>
    <property type="match status" value="1"/>
</dbReference>
<sequence length="391" mass="44074">MKIGYQEKRVSCLVTIPGVTTLAVNIDPLKTSSGQYCWLNLRNKFAGQVPCSQDGSYRLELRVKYWIRPENLLVPLTRGLFFLQIKDELRTGKLRCDTLEQRKRLVAIVARADFKQADKCTFVKIWEDLIRKPMLNDKIKEDIEMFYRYLEAEEVSCEAAIQRALTLVSELRDYGVELHVASDSNVRKVGVGPMGVTLHCSGAARLRSFSYEALKRIETDEGKTTITFLNDDGTSTAVPVQMTSVTTADRLYRAVTEMRSFFNGREISADVLNLCSRSLVGTVFSVFKQDSTLGQQYVCDVTYSMLEAYDETRRHLYKHGVLDLMATSATAATTSEQDNEDANFCDICYERLPSASLKPCGHVICFECGNKMSVCPWCRATVDSVIPKKLG</sequence>
<dbReference type="InterPro" id="IPR035963">
    <property type="entry name" value="FERM_2"/>
</dbReference>
<name>A0ABY7EXX1_MYAAR</name>
<keyword evidence="1 3" id="KW-0863">Zinc-finger</keyword>
<dbReference type="InterPro" id="IPR001841">
    <property type="entry name" value="Znf_RING"/>
</dbReference>
<dbReference type="Gene3D" id="2.30.29.30">
    <property type="entry name" value="Pleckstrin-homology domain (PH domain)/Phosphotyrosine-binding domain (PTB)"/>
    <property type="match status" value="1"/>
</dbReference>
<gene>
    <name evidence="6" type="ORF">MAR_027553</name>
</gene>
<reference evidence="6" key="1">
    <citation type="submission" date="2022-11" db="EMBL/GenBank/DDBJ databases">
        <title>Centuries of genome instability and evolution in soft-shell clam transmissible cancer (bioRxiv).</title>
        <authorList>
            <person name="Hart S.F.M."/>
            <person name="Yonemitsu M.A."/>
            <person name="Giersch R.M."/>
            <person name="Beal B.F."/>
            <person name="Arriagada G."/>
            <person name="Davis B.W."/>
            <person name="Ostrander E.A."/>
            <person name="Goff S.P."/>
            <person name="Metzger M.J."/>
        </authorList>
    </citation>
    <scope>NUCLEOTIDE SEQUENCE</scope>
    <source>
        <strain evidence="6">MELC-2E11</strain>
        <tissue evidence="6">Siphon/mantle</tissue>
    </source>
</reference>
<evidence type="ECO:0000259" key="4">
    <source>
        <dbReference type="PROSITE" id="PS50057"/>
    </source>
</evidence>
<protein>
    <submittedName>
        <fullName evidence="6">MYLIP-like protein</fullName>
    </submittedName>
</protein>
<keyword evidence="2" id="KW-0862">Zinc</keyword>
<keyword evidence="1 3" id="KW-0479">Metal-binding</keyword>
<feature type="domain" description="FERM" evidence="4">
    <location>
        <begin position="1"/>
        <end position="266"/>
    </location>
</feature>
<dbReference type="PROSITE" id="PS50089">
    <property type="entry name" value="ZF_RING_2"/>
    <property type="match status" value="1"/>
</dbReference>
<dbReference type="SUPFAM" id="SSF57850">
    <property type="entry name" value="RING/U-box"/>
    <property type="match status" value="1"/>
</dbReference>
<evidence type="ECO:0000313" key="7">
    <source>
        <dbReference type="Proteomes" id="UP001164746"/>
    </source>
</evidence>
<dbReference type="PANTHER" id="PTHR23280">
    <property type="entry name" value="4.1 G PROTEIN"/>
    <property type="match status" value="1"/>
</dbReference>
<evidence type="ECO:0000259" key="5">
    <source>
        <dbReference type="PROSITE" id="PS50089"/>
    </source>
</evidence>
<evidence type="ECO:0000256" key="3">
    <source>
        <dbReference type="PROSITE-ProRule" id="PRU00175"/>
    </source>
</evidence>
<dbReference type="Gene3D" id="1.20.80.60">
    <property type="match status" value="1"/>
</dbReference>
<dbReference type="CDD" id="cd14473">
    <property type="entry name" value="FERM_B-lobe"/>
    <property type="match status" value="1"/>
</dbReference>
<accession>A0ABY7EXX1</accession>
<evidence type="ECO:0000313" key="6">
    <source>
        <dbReference type="EMBL" id="WAR13373.1"/>
    </source>
</evidence>
<proteinExistence type="predicted"/>
<dbReference type="Pfam" id="PF00373">
    <property type="entry name" value="FERM_M"/>
    <property type="match status" value="1"/>
</dbReference>
<dbReference type="Proteomes" id="UP001164746">
    <property type="component" value="Chromosome 8"/>
</dbReference>
<dbReference type="PROSITE" id="PS50057">
    <property type="entry name" value="FERM_3"/>
    <property type="match status" value="1"/>
</dbReference>
<dbReference type="InterPro" id="IPR013083">
    <property type="entry name" value="Znf_RING/FYVE/PHD"/>
</dbReference>
<organism evidence="6 7">
    <name type="scientific">Mya arenaria</name>
    <name type="common">Soft-shell clam</name>
    <dbReference type="NCBI Taxonomy" id="6604"/>
    <lineage>
        <taxon>Eukaryota</taxon>
        <taxon>Metazoa</taxon>
        <taxon>Spiralia</taxon>
        <taxon>Lophotrochozoa</taxon>
        <taxon>Mollusca</taxon>
        <taxon>Bivalvia</taxon>
        <taxon>Autobranchia</taxon>
        <taxon>Heteroconchia</taxon>
        <taxon>Euheterodonta</taxon>
        <taxon>Imparidentia</taxon>
        <taxon>Neoheterodontei</taxon>
        <taxon>Myida</taxon>
        <taxon>Myoidea</taxon>
        <taxon>Myidae</taxon>
        <taxon>Mya</taxon>
    </lineage>
</organism>
<dbReference type="PANTHER" id="PTHR23280:SF13">
    <property type="entry name" value="E3 UBIQUITIN-PROTEIN LIGASE MYLIP"/>
    <property type="match status" value="1"/>
</dbReference>
<feature type="domain" description="RING-type" evidence="5">
    <location>
        <begin position="345"/>
        <end position="379"/>
    </location>
</feature>
<dbReference type="InterPro" id="IPR000299">
    <property type="entry name" value="FERM_domain"/>
</dbReference>
<keyword evidence="7" id="KW-1185">Reference proteome</keyword>
<dbReference type="Pfam" id="PF13920">
    <property type="entry name" value="zf-C3HC4_3"/>
    <property type="match status" value="1"/>
</dbReference>
<evidence type="ECO:0000256" key="2">
    <source>
        <dbReference type="ARBA" id="ARBA00022833"/>
    </source>
</evidence>
<dbReference type="InterPro" id="IPR011993">
    <property type="entry name" value="PH-like_dom_sf"/>
</dbReference>
<dbReference type="EMBL" id="CP111019">
    <property type="protein sequence ID" value="WAR13373.1"/>
    <property type="molecule type" value="Genomic_DNA"/>
</dbReference>